<evidence type="ECO:0000256" key="1">
    <source>
        <dbReference type="SAM" id="MobiDB-lite"/>
    </source>
</evidence>
<feature type="region of interest" description="Disordered" evidence="1">
    <location>
        <begin position="1"/>
        <end position="37"/>
    </location>
</feature>
<dbReference type="EMBL" id="CP004271">
    <property type="protein sequence ID" value="AHH06931.1"/>
    <property type="molecule type" value="Genomic_DNA"/>
</dbReference>
<dbReference type="AlphaFoldDB" id="W5SPB9"/>
<feature type="compositionally biased region" description="Basic and acidic residues" evidence="1">
    <location>
        <begin position="1"/>
        <end position="27"/>
    </location>
</feature>
<geneLocation type="plasmid" evidence="2">
    <name>unnamed</name>
</geneLocation>
<evidence type="ECO:0000313" key="2">
    <source>
        <dbReference type="EMBL" id="AHH06931.1"/>
    </source>
</evidence>
<feature type="compositionally biased region" description="Acidic residues" evidence="1">
    <location>
        <begin position="28"/>
        <end position="37"/>
    </location>
</feature>
<organism evidence="2">
    <name type="scientific">Borrelia crocidurae DOU</name>
    <dbReference type="NCBI Taxonomy" id="1293575"/>
    <lineage>
        <taxon>Bacteria</taxon>
        <taxon>Pseudomonadati</taxon>
        <taxon>Spirochaetota</taxon>
        <taxon>Spirochaetia</taxon>
        <taxon>Spirochaetales</taxon>
        <taxon>Borreliaceae</taxon>
        <taxon>Borrelia</taxon>
    </lineage>
</organism>
<keyword evidence="2" id="KW-0614">Plasmid</keyword>
<dbReference type="HOGENOM" id="CLU_220213_0_0_12"/>
<accession>W5SPB9</accession>
<protein>
    <submittedName>
        <fullName evidence="2">Variable outer membrane protein</fullName>
    </submittedName>
</protein>
<name>W5SPB9_9SPIR</name>
<sequence>MNREVKEGEIKGKRGIGRVRENEKEGNNIDDDDSDGM</sequence>
<gene>
    <name evidence="2" type="ORF">BCD_0865</name>
</gene>
<reference evidence="2" key="1">
    <citation type="submission" date="2013-02" db="EMBL/GenBank/DDBJ databases">
        <title>Comparative genomics of Borrelia species.</title>
        <authorList>
            <person name="Schwan T.G."/>
            <person name="Raffel S.J."/>
            <person name="Porcella S.F."/>
        </authorList>
    </citation>
    <scope>NUCLEOTIDE SEQUENCE</scope>
    <source>
        <strain evidence="2">DOU</strain>
        <plasmid evidence="2">unnamed</plasmid>
    </source>
</reference>
<proteinExistence type="predicted"/>